<name>A0A7R8CZ32_LEPSM</name>
<proteinExistence type="predicted"/>
<dbReference type="EMBL" id="HG994585">
    <property type="protein sequence ID" value="CAF2973347.1"/>
    <property type="molecule type" value="Genomic_DNA"/>
</dbReference>
<sequence length="357" mass="40161">MMAFLELIIILDDKDVDYTTTAYSTPLFWRDFRPKTLYQAWKIQPPVNVEMEGHLTEKTSFLPFFGCNPISCECPNGLSIDNLDDIEEDKSLTVEKFRTMMSVGNFMEHWSHIGDTFSTFCDGDAPTSCSCQDGEEIRKFKKNSNKLGICRPQICQCPDGSSKDVPDTMKYSFLNQMADMCDVQDCSCTKSSFKIIPPFELVSQIEECAPDQCTCVNGEVKSMPTLPDIENNLIDTLKEYGKKRLRGFLSLCNGELPSFCECVKRKEVLTSFNDKEEMKKCYPSTCTCLDGSKKSAPTKRGSFDRILDDMELKVGEEEMEKMTLFYEGRYSKFIPGLSKPGSNAAGGFPGGPPKVPI</sequence>
<organism evidence="1 2">
    <name type="scientific">Lepeophtheirus salmonis</name>
    <name type="common">Salmon louse</name>
    <name type="synonym">Caligus salmonis</name>
    <dbReference type="NCBI Taxonomy" id="72036"/>
    <lineage>
        <taxon>Eukaryota</taxon>
        <taxon>Metazoa</taxon>
        <taxon>Ecdysozoa</taxon>
        <taxon>Arthropoda</taxon>
        <taxon>Crustacea</taxon>
        <taxon>Multicrustacea</taxon>
        <taxon>Hexanauplia</taxon>
        <taxon>Copepoda</taxon>
        <taxon>Siphonostomatoida</taxon>
        <taxon>Caligidae</taxon>
        <taxon>Lepeophtheirus</taxon>
    </lineage>
</organism>
<gene>
    <name evidence="1" type="ORF">LSAA_11821</name>
</gene>
<keyword evidence="2" id="KW-1185">Reference proteome</keyword>
<dbReference type="AlphaFoldDB" id="A0A7R8CZ32"/>
<evidence type="ECO:0000313" key="2">
    <source>
        <dbReference type="Proteomes" id="UP000675881"/>
    </source>
</evidence>
<protein>
    <submittedName>
        <fullName evidence="1">(salmon louse) hypothetical protein</fullName>
    </submittedName>
</protein>
<reference evidence="1" key="1">
    <citation type="submission" date="2021-02" db="EMBL/GenBank/DDBJ databases">
        <authorList>
            <person name="Bekaert M."/>
        </authorList>
    </citation>
    <scope>NUCLEOTIDE SEQUENCE</scope>
    <source>
        <strain evidence="1">IoA-00</strain>
    </source>
</reference>
<evidence type="ECO:0000313" key="1">
    <source>
        <dbReference type="EMBL" id="CAF2973347.1"/>
    </source>
</evidence>
<accession>A0A7R8CZ32</accession>
<dbReference type="Proteomes" id="UP000675881">
    <property type="component" value="Chromosome 6"/>
</dbReference>